<comment type="caution">
    <text evidence="2">The sequence shown here is derived from an EMBL/GenBank/DDBJ whole genome shotgun (WGS) entry which is preliminary data.</text>
</comment>
<name>A0A923RSZ9_9FIRM</name>
<dbReference type="Gene3D" id="3.40.50.1000">
    <property type="entry name" value="HAD superfamily/HAD-like"/>
    <property type="match status" value="1"/>
</dbReference>
<sequence>MNIKLTIYNLLVNRISGIQQRYKKKRNHVRGVGRIGVWMYLLGLNISYYAFRNRKLETVEKYPYFEEKELYTEAGESSISKLEKPEALAEKLAKYDVISFDVFDTLVLRPFSAPTDLFFILGEELGYLDFENIRKEMEWKTRQKKYKKEKHYEVTLKEIYATLEEEAGIPADIQEREAALEESFCFANPYMQRVVEELQKRKTRLIITSDMYLDTEQIKAILKSCGYKKFDAVYVSCEFQKSKNEGTLFEEVKKREGEEKNFIHVGDNYISDVTKPKEYGFSTYHYVNVNAVGMPYRAEDMSAIIGGAYRGMVNARIHNGLEEYSNLYEFGYIYGGLFVVGYCQFIHRQVKHKQLEKILFLARDGYILKKVYELLYPQESERLEYVYWSRLAATKMASDYFRYDYFRRFLYHKMNQKYSIEEILDTMELQDMTESLCKELNINARTELTDKNIEKVKSYLLLHWNEISRHYEEQRIAGRSYMKEILNEAETAAAVDIGWAGSGAVTLDYLINHVWKLNCRITGIIAGSNTCHNVEMNASEPQLQSGKLVSYLYSQRKNRDLWKFHNPDKEHNLYWEMLLDAPHGSLRGFYLNENGKSYCRFKEYQKQQTVEEIQQGILDFALDYQKHFEKYEIFQNISGRDAYAPMLIALQSKNKLKGMREVMDDANLT</sequence>
<keyword evidence="1" id="KW-0812">Transmembrane</keyword>
<keyword evidence="2" id="KW-0378">Hydrolase</keyword>
<dbReference type="EMBL" id="JACOPF010000002">
    <property type="protein sequence ID" value="MBC5689822.1"/>
    <property type="molecule type" value="Genomic_DNA"/>
</dbReference>
<dbReference type="Gene3D" id="1.10.150.400">
    <property type="match status" value="1"/>
</dbReference>
<protein>
    <submittedName>
        <fullName evidence="2">HAD-IA family hydrolase</fullName>
    </submittedName>
</protein>
<dbReference type="GO" id="GO:0016787">
    <property type="term" value="F:hydrolase activity"/>
    <property type="evidence" value="ECO:0007669"/>
    <property type="project" value="UniProtKB-KW"/>
</dbReference>
<dbReference type="AlphaFoldDB" id="A0A923RSZ9"/>
<keyword evidence="1" id="KW-0472">Membrane</keyword>
<feature type="transmembrane region" description="Helical" evidence="1">
    <location>
        <begin position="31"/>
        <end position="51"/>
    </location>
</feature>
<reference evidence="2" key="1">
    <citation type="submission" date="2020-08" db="EMBL/GenBank/DDBJ databases">
        <title>Genome public.</title>
        <authorList>
            <person name="Liu C."/>
            <person name="Sun Q."/>
        </authorList>
    </citation>
    <scope>NUCLEOTIDE SEQUENCE</scope>
    <source>
        <strain evidence="2">NSJ-55</strain>
    </source>
</reference>
<evidence type="ECO:0000313" key="3">
    <source>
        <dbReference type="Proteomes" id="UP000652477"/>
    </source>
</evidence>
<dbReference type="NCBIfam" id="TIGR01549">
    <property type="entry name" value="HAD-SF-IA-v1"/>
    <property type="match status" value="1"/>
</dbReference>
<dbReference type="InterPro" id="IPR006439">
    <property type="entry name" value="HAD-SF_hydro_IA"/>
</dbReference>
<keyword evidence="1" id="KW-1133">Transmembrane helix</keyword>
<dbReference type="InterPro" id="IPR023214">
    <property type="entry name" value="HAD_sf"/>
</dbReference>
<dbReference type="InterPro" id="IPR036412">
    <property type="entry name" value="HAD-like_sf"/>
</dbReference>
<dbReference type="RefSeq" id="WP_186876468.1">
    <property type="nucleotide sequence ID" value="NZ_JACOPF010000002.1"/>
</dbReference>
<proteinExistence type="predicted"/>
<dbReference type="SUPFAM" id="SSF56784">
    <property type="entry name" value="HAD-like"/>
    <property type="match status" value="1"/>
</dbReference>
<dbReference type="Pfam" id="PF00702">
    <property type="entry name" value="Hydrolase"/>
    <property type="match status" value="1"/>
</dbReference>
<organism evidence="2 3">
    <name type="scientific">Mediterraneibacter hominis</name>
    <dbReference type="NCBI Taxonomy" id="2763054"/>
    <lineage>
        <taxon>Bacteria</taxon>
        <taxon>Bacillati</taxon>
        <taxon>Bacillota</taxon>
        <taxon>Clostridia</taxon>
        <taxon>Lachnospirales</taxon>
        <taxon>Lachnospiraceae</taxon>
        <taxon>Mediterraneibacter</taxon>
    </lineage>
</organism>
<accession>A0A923RSZ9</accession>
<evidence type="ECO:0000256" key="1">
    <source>
        <dbReference type="SAM" id="Phobius"/>
    </source>
</evidence>
<evidence type="ECO:0000313" key="2">
    <source>
        <dbReference type="EMBL" id="MBC5689822.1"/>
    </source>
</evidence>
<keyword evidence="3" id="KW-1185">Reference proteome</keyword>
<gene>
    <name evidence="2" type="ORF">H8S37_12935</name>
</gene>
<dbReference type="Proteomes" id="UP000652477">
    <property type="component" value="Unassembled WGS sequence"/>
</dbReference>